<feature type="transmembrane region" description="Helical" evidence="5">
    <location>
        <begin position="89"/>
        <end position="111"/>
    </location>
</feature>
<feature type="domain" description="HIG1" evidence="6">
    <location>
        <begin position="30"/>
        <end position="120"/>
    </location>
</feature>
<evidence type="ECO:0000256" key="2">
    <source>
        <dbReference type="ARBA" id="ARBA00022692"/>
    </source>
</evidence>
<evidence type="ECO:0000256" key="4">
    <source>
        <dbReference type="ARBA" id="ARBA00023136"/>
    </source>
</evidence>
<evidence type="ECO:0000256" key="1">
    <source>
        <dbReference type="ARBA" id="ARBA00004325"/>
    </source>
</evidence>
<dbReference type="Proteomes" id="UP000695022">
    <property type="component" value="Unplaced"/>
</dbReference>
<dbReference type="RefSeq" id="XP_014661769.1">
    <property type="nucleotide sequence ID" value="XM_014806283.1"/>
</dbReference>
<dbReference type="InterPro" id="IPR007667">
    <property type="entry name" value="Hypoxia_induced_domain"/>
</dbReference>
<evidence type="ECO:0000256" key="5">
    <source>
        <dbReference type="SAM" id="Phobius"/>
    </source>
</evidence>
<dbReference type="InterPro" id="IPR050355">
    <property type="entry name" value="RCF1"/>
</dbReference>
<evidence type="ECO:0000313" key="8">
    <source>
        <dbReference type="RefSeq" id="XP_014661769.1"/>
    </source>
</evidence>
<dbReference type="Pfam" id="PF04588">
    <property type="entry name" value="HIG_1_N"/>
    <property type="match status" value="1"/>
</dbReference>
<keyword evidence="4 5" id="KW-0472">Membrane</keyword>
<protein>
    <submittedName>
        <fullName evidence="8">HIG1 domain family member 2A, mitochondrial-like</fullName>
    </submittedName>
</protein>
<evidence type="ECO:0000256" key="3">
    <source>
        <dbReference type="ARBA" id="ARBA00022989"/>
    </source>
</evidence>
<dbReference type="PANTHER" id="PTHR12297:SF18">
    <property type="entry name" value="HIG1 DOMAIN FAMILY MEMBER 2A"/>
    <property type="match status" value="1"/>
</dbReference>
<reference evidence="8" key="1">
    <citation type="submission" date="2025-08" db="UniProtKB">
        <authorList>
            <consortium name="RefSeq"/>
        </authorList>
    </citation>
    <scope>IDENTIFICATION</scope>
</reference>
<dbReference type="PROSITE" id="PS51503">
    <property type="entry name" value="HIG1"/>
    <property type="match status" value="1"/>
</dbReference>
<name>A0ABM1DP98_PRICU</name>
<dbReference type="Gene3D" id="6.10.140.1320">
    <property type="match status" value="1"/>
</dbReference>
<comment type="subcellular location">
    <subcellularLocation>
        <location evidence="1">Mitochondrion membrane</location>
    </subcellularLocation>
</comment>
<dbReference type="PANTHER" id="PTHR12297">
    <property type="entry name" value="HYPOXIA-INDUCBILE GENE 1 HIG1 -RELATED"/>
    <property type="match status" value="1"/>
</dbReference>
<proteinExistence type="predicted"/>
<keyword evidence="2 5" id="KW-0812">Transmembrane</keyword>
<gene>
    <name evidence="8" type="primary">LOC106804893</name>
</gene>
<evidence type="ECO:0000313" key="7">
    <source>
        <dbReference type="Proteomes" id="UP000695022"/>
    </source>
</evidence>
<feature type="transmembrane region" description="Helical" evidence="5">
    <location>
        <begin position="58"/>
        <end position="77"/>
    </location>
</feature>
<organism evidence="7 8">
    <name type="scientific">Priapulus caudatus</name>
    <name type="common">Priapulid worm</name>
    <dbReference type="NCBI Taxonomy" id="37621"/>
    <lineage>
        <taxon>Eukaryota</taxon>
        <taxon>Metazoa</taxon>
        <taxon>Ecdysozoa</taxon>
        <taxon>Scalidophora</taxon>
        <taxon>Priapulida</taxon>
        <taxon>Priapulimorpha</taxon>
        <taxon>Priapulimorphida</taxon>
        <taxon>Priapulidae</taxon>
        <taxon>Priapulus</taxon>
    </lineage>
</organism>
<evidence type="ECO:0000259" key="6">
    <source>
        <dbReference type="PROSITE" id="PS51503"/>
    </source>
</evidence>
<sequence length="120" mass="13152">MVSAENKTNHASSDKAFGDLAWLPSSHQGNQPETTEFVPFHAEGLKEKLLRKTKENPFVPAGCLLTAAVLSYGLWSFRTGNMQKSQTMMRLRIGAQGFTIGALLLGIGINVRNQSKKPVH</sequence>
<dbReference type="GeneID" id="106804893"/>
<keyword evidence="3 5" id="KW-1133">Transmembrane helix</keyword>
<keyword evidence="7" id="KW-1185">Reference proteome</keyword>
<accession>A0ABM1DP98</accession>